<dbReference type="SMART" id="SM01038">
    <property type="entry name" value="Bgal_small_N"/>
    <property type="match status" value="1"/>
</dbReference>
<dbReference type="PRINTS" id="PR00132">
    <property type="entry name" value="GLHYDRLASE2"/>
</dbReference>
<protein>
    <recommendedName>
        <fullName evidence="3 7">Beta-galactosidase</fullName>
        <ecNumber evidence="3 7">3.2.1.23</ecNumber>
    </recommendedName>
    <alternativeName>
        <fullName evidence="6 7">Lactase</fullName>
    </alternativeName>
</protein>
<dbReference type="InterPro" id="IPR014718">
    <property type="entry name" value="GH-type_carb-bd"/>
</dbReference>
<dbReference type="STRING" id="525245.HMPREF0044_0302"/>
<dbReference type="InterPro" id="IPR006101">
    <property type="entry name" value="Glyco_hydro_2"/>
</dbReference>
<evidence type="ECO:0000256" key="7">
    <source>
        <dbReference type="RuleBase" id="RU361154"/>
    </source>
</evidence>
<dbReference type="RefSeq" id="WP_006547299.1">
    <property type="nucleotide sequence ID" value="NZ_DS999545.1"/>
</dbReference>
<dbReference type="OrthoDB" id="9762066at2"/>
<evidence type="ECO:0000256" key="1">
    <source>
        <dbReference type="ARBA" id="ARBA00001412"/>
    </source>
</evidence>
<dbReference type="Gene3D" id="2.60.40.10">
    <property type="entry name" value="Immunoglobulins"/>
    <property type="match status" value="2"/>
</dbReference>
<evidence type="ECO:0000259" key="8">
    <source>
        <dbReference type="SMART" id="SM01038"/>
    </source>
</evidence>
<dbReference type="InterPro" id="IPR006102">
    <property type="entry name" value="Ig-like_GH2"/>
</dbReference>
<evidence type="ECO:0000256" key="4">
    <source>
        <dbReference type="ARBA" id="ARBA00022801"/>
    </source>
</evidence>
<dbReference type="AlphaFoldDB" id="C0VYR2"/>
<sequence>MTFTLDWLREPTRIFDNRLEAHSDHRWFVSEAESHTKVSSFDHDLSGTWDFRYYPTFTALPHPEDLSQLATLTEWEQIPVPGHLQMHGYDRNRYVNTQYPWDGWENLEVGDLPSLHNPVGVYRRRFTRPEQVATDSRFRLVFEGAESAVAVWLNGKWVGYATDGFTPSAFDVTDLLVDGQNTLLAVVFMWHSGSWLEDQDFFRFAGLHRPVWLLEVPATHVEHLTIRADLNDDFTHATVRVRVEGVAAESITAVLRSSDTDLELSFNTDEKVFEGALDNPRLWSAEDPFLYDLTLTVRNVNGEITEVIPQKLGVRRFEIKDSLLLINGQRLVFKGVNRHEFGPNGRVVSDDMTTRDLLALKNIGCNAVRTSHYPNSSHLYAECDRLGLYVIDEMNLESHGVWDKLRFYGLPDTEAVPGDFPQWLPTLLDRAKSMLRRDLNHPSIIMWSCGNESYGGTNLLEVSNYFRSADDRPVHYEGTYWDPRYTDTTDVLTSMYVPAAEIEDYLRENREKPYIVCEYAHAMGNSFGAVDKYLDLARREPLFHGGFIWDFADQAVLLTDPQGKPYWGYGGDSGEAPHDAEFCGNGIFYADHSESTKIPEVRAVYAPFHFVVSDTAVEISSDLLFTASDQFVFRVTLSADGVEVASATFDTAVPALGKETYPLPESVQIPAFAPESVEVEYTLTVSALTIRATEWAPAGHEVAFGQSSFRYLSEVLTLVPKPGSAPARQLIVDSASAERTKLSTAPIQVTGLRVVDGIHNIGIHGERFSILFSKIYGGPISYRFGEVGRGPDDGRQLLAVPPRPCFWHAQTSNERGWQSTFVDGQWLLASRYARTLPDAMPTLTYSDNAAVVTYVYELPTVPVSQAEVAYAVSATGRIEVTVEVTPGDGLTDMPEFGVLLAAPKELQQMHWYGEGPVECYVDRRLGTRLGIHDALVADQQVPYLRPQESGNRTGVRWVEVVDESGSGLRFDCAGSLFGMEFAAQPYSPYEVENARHSFELPPVSYTWLRPALMRRGVGGDNSWGARTHPEFCLPVGVPLRFTFAFQGI</sequence>
<accession>C0VYR2</accession>
<dbReference type="Gene3D" id="2.60.120.260">
    <property type="entry name" value="Galactose-binding domain-like"/>
    <property type="match status" value="1"/>
</dbReference>
<dbReference type="InterPro" id="IPR017853">
    <property type="entry name" value="GH"/>
</dbReference>
<dbReference type="SUPFAM" id="SSF49785">
    <property type="entry name" value="Galactose-binding domain-like"/>
    <property type="match status" value="1"/>
</dbReference>
<comment type="similarity">
    <text evidence="2 7">Belongs to the glycosyl hydrolase 2 family.</text>
</comment>
<evidence type="ECO:0000313" key="9">
    <source>
        <dbReference type="EMBL" id="EEH64565.1"/>
    </source>
</evidence>
<comment type="catalytic activity">
    <reaction evidence="1 7">
        <text>Hydrolysis of terminal non-reducing beta-D-galactose residues in beta-D-galactosides.</text>
        <dbReference type="EC" id="3.2.1.23"/>
    </reaction>
</comment>
<dbReference type="eggNOG" id="COG3250">
    <property type="taxonomic scope" value="Bacteria"/>
</dbReference>
<dbReference type="Pfam" id="PF16353">
    <property type="entry name" value="LacZ_4"/>
    <property type="match status" value="1"/>
</dbReference>
<dbReference type="PANTHER" id="PTHR46323:SF2">
    <property type="entry name" value="BETA-GALACTOSIDASE"/>
    <property type="match status" value="1"/>
</dbReference>
<proteinExistence type="inferred from homology"/>
<dbReference type="Gene3D" id="2.70.98.10">
    <property type="match status" value="1"/>
</dbReference>
<dbReference type="SUPFAM" id="SSF51445">
    <property type="entry name" value="(Trans)glycosidases"/>
    <property type="match status" value="1"/>
</dbReference>
<evidence type="ECO:0000313" key="10">
    <source>
        <dbReference type="Proteomes" id="UP000010301"/>
    </source>
</evidence>
<dbReference type="GO" id="GO:0004565">
    <property type="term" value="F:beta-galactosidase activity"/>
    <property type="evidence" value="ECO:0007669"/>
    <property type="project" value="UniProtKB-EC"/>
</dbReference>
<dbReference type="InterPro" id="IPR004199">
    <property type="entry name" value="B-gal_small/dom_5"/>
</dbReference>
<dbReference type="Proteomes" id="UP000010301">
    <property type="component" value="Unassembled WGS sequence"/>
</dbReference>
<comment type="caution">
    <text evidence="9">The sequence shown here is derived from an EMBL/GenBank/DDBJ whole genome shotgun (WGS) entry which is preliminary data.</text>
</comment>
<dbReference type="GO" id="GO:0005990">
    <property type="term" value="P:lactose catabolic process"/>
    <property type="evidence" value="ECO:0007669"/>
    <property type="project" value="TreeGrafter"/>
</dbReference>
<dbReference type="PANTHER" id="PTHR46323">
    <property type="entry name" value="BETA-GALACTOSIDASE"/>
    <property type="match status" value="1"/>
</dbReference>
<dbReference type="EC" id="3.2.1.23" evidence="3 7"/>
<dbReference type="InterPro" id="IPR050347">
    <property type="entry name" value="Bact_Beta-galactosidase"/>
</dbReference>
<evidence type="ECO:0000256" key="3">
    <source>
        <dbReference type="ARBA" id="ARBA00012756"/>
    </source>
</evidence>
<organism evidence="9 10">
    <name type="scientific">Gleimia coleocanis DSM 15436</name>
    <dbReference type="NCBI Taxonomy" id="525245"/>
    <lineage>
        <taxon>Bacteria</taxon>
        <taxon>Bacillati</taxon>
        <taxon>Actinomycetota</taxon>
        <taxon>Actinomycetes</taxon>
        <taxon>Actinomycetales</taxon>
        <taxon>Actinomycetaceae</taxon>
        <taxon>Gleimia</taxon>
    </lineage>
</organism>
<dbReference type="InterPro" id="IPR023230">
    <property type="entry name" value="Glyco_hydro_2_CS"/>
</dbReference>
<dbReference type="Pfam" id="PF00703">
    <property type="entry name" value="Glyco_hydro_2"/>
    <property type="match status" value="1"/>
</dbReference>
<dbReference type="SUPFAM" id="SSF49303">
    <property type="entry name" value="beta-Galactosidase/glucuronidase domain"/>
    <property type="match status" value="2"/>
</dbReference>
<reference evidence="9 10" key="1">
    <citation type="submission" date="2009-01" db="EMBL/GenBank/DDBJ databases">
        <authorList>
            <person name="Qin X."/>
            <person name="Bachman B."/>
            <person name="Battles P."/>
            <person name="Bell A."/>
            <person name="Bess C."/>
            <person name="Bickham C."/>
            <person name="Chaboub L."/>
            <person name="Chen D."/>
            <person name="Coyle M."/>
            <person name="Deiros D.R."/>
            <person name="Dinh H."/>
            <person name="Forbes L."/>
            <person name="Fowler G."/>
            <person name="Francisco L."/>
            <person name="Fu Q."/>
            <person name="Gubbala S."/>
            <person name="Hale W."/>
            <person name="Han Y."/>
            <person name="Hemphill L."/>
            <person name="Highlander S.K."/>
            <person name="Hirani K."/>
            <person name="Hogues M."/>
            <person name="Jackson L."/>
            <person name="Jakkamsetti A."/>
            <person name="Javaid M."/>
            <person name="Jiang H."/>
            <person name="Korchina V."/>
            <person name="Kovar C."/>
            <person name="Lara F."/>
            <person name="Lee S."/>
            <person name="Mata R."/>
            <person name="Mathew T."/>
            <person name="Moen C."/>
            <person name="Morales K."/>
            <person name="Munidasa M."/>
            <person name="Nazareth L."/>
            <person name="Ngo R."/>
            <person name="Nguyen L."/>
            <person name="Okwuonu G."/>
            <person name="Ongeri F."/>
            <person name="Patil S."/>
            <person name="Petrosino J."/>
            <person name="Pham C."/>
            <person name="Pham P."/>
            <person name="Pu L.-L."/>
            <person name="Puazo M."/>
            <person name="Raj R."/>
            <person name="Reid J."/>
            <person name="Rouhana J."/>
            <person name="Saada N."/>
            <person name="Shang Y."/>
            <person name="Simmons D."/>
            <person name="Thornton R."/>
            <person name="Warren J."/>
            <person name="Weissenberger G."/>
            <person name="Zhang J."/>
            <person name="Zhang L."/>
            <person name="Zhou C."/>
            <person name="Zhu D."/>
            <person name="Muzny D."/>
            <person name="Worley K."/>
            <person name="Gibbs R."/>
        </authorList>
    </citation>
    <scope>NUCLEOTIDE SEQUENCE [LARGE SCALE GENOMIC DNA]</scope>
    <source>
        <strain evidence="9 10">DSM 15436</strain>
    </source>
</reference>
<keyword evidence="10" id="KW-1185">Reference proteome</keyword>
<dbReference type="InterPro" id="IPR032312">
    <property type="entry name" value="LacZ_4"/>
</dbReference>
<evidence type="ECO:0000256" key="2">
    <source>
        <dbReference type="ARBA" id="ARBA00007401"/>
    </source>
</evidence>
<dbReference type="GO" id="GO:0030246">
    <property type="term" value="F:carbohydrate binding"/>
    <property type="evidence" value="ECO:0007669"/>
    <property type="project" value="InterPro"/>
</dbReference>
<keyword evidence="4 7" id="KW-0378">Hydrolase</keyword>
<dbReference type="InterPro" id="IPR011013">
    <property type="entry name" value="Gal_mutarotase_sf_dom"/>
</dbReference>
<dbReference type="Gene3D" id="3.20.20.80">
    <property type="entry name" value="Glycosidases"/>
    <property type="match status" value="1"/>
</dbReference>
<dbReference type="Pfam" id="PF02929">
    <property type="entry name" value="Bgal_small_N"/>
    <property type="match status" value="1"/>
</dbReference>
<gene>
    <name evidence="9" type="ORF">HMPREF0044_0302</name>
</gene>
<feature type="domain" description="Beta galactosidase small chain/" evidence="8">
    <location>
        <begin position="762"/>
        <end position="1046"/>
    </location>
</feature>
<dbReference type="InterPro" id="IPR036156">
    <property type="entry name" value="Beta-gal/glucu_dom_sf"/>
</dbReference>
<dbReference type="Pfam" id="PF02836">
    <property type="entry name" value="Glyco_hydro_2_C"/>
    <property type="match status" value="1"/>
</dbReference>
<evidence type="ECO:0000256" key="6">
    <source>
        <dbReference type="ARBA" id="ARBA00032230"/>
    </source>
</evidence>
<evidence type="ECO:0000256" key="5">
    <source>
        <dbReference type="ARBA" id="ARBA00023295"/>
    </source>
</evidence>
<dbReference type="HOGENOM" id="CLU_002346_0_2_11"/>
<keyword evidence="5 7" id="KW-0326">Glycosidase</keyword>
<dbReference type="InterPro" id="IPR006104">
    <property type="entry name" value="Glyco_hydro_2_N"/>
</dbReference>
<dbReference type="EMBL" id="ACFG01000004">
    <property type="protein sequence ID" value="EEH64565.1"/>
    <property type="molecule type" value="Genomic_DNA"/>
</dbReference>
<dbReference type="PROSITE" id="PS00719">
    <property type="entry name" value="GLYCOSYL_HYDROL_F2_1"/>
    <property type="match status" value="1"/>
</dbReference>
<dbReference type="InterPro" id="IPR006103">
    <property type="entry name" value="Glyco_hydro_2_cat"/>
</dbReference>
<dbReference type="InterPro" id="IPR013783">
    <property type="entry name" value="Ig-like_fold"/>
</dbReference>
<dbReference type="GO" id="GO:0009341">
    <property type="term" value="C:beta-galactosidase complex"/>
    <property type="evidence" value="ECO:0007669"/>
    <property type="project" value="InterPro"/>
</dbReference>
<dbReference type="InterPro" id="IPR008979">
    <property type="entry name" value="Galactose-bd-like_sf"/>
</dbReference>
<dbReference type="SUPFAM" id="SSF74650">
    <property type="entry name" value="Galactose mutarotase-like"/>
    <property type="match status" value="1"/>
</dbReference>
<name>C0VYR2_9ACTO</name>
<dbReference type="Pfam" id="PF02837">
    <property type="entry name" value="Glyco_hydro_2_N"/>
    <property type="match status" value="1"/>
</dbReference>